<evidence type="ECO:0000256" key="4">
    <source>
        <dbReference type="ARBA" id="ARBA00022692"/>
    </source>
</evidence>
<evidence type="ECO:0000259" key="8">
    <source>
        <dbReference type="Pfam" id="PF00924"/>
    </source>
</evidence>
<dbReference type="InterPro" id="IPR006685">
    <property type="entry name" value="MscS_channel_2nd"/>
</dbReference>
<evidence type="ECO:0000313" key="12">
    <source>
        <dbReference type="Proteomes" id="UP001144471"/>
    </source>
</evidence>
<name>A0A9W6GLM5_9FUSO</name>
<dbReference type="InterPro" id="IPR049278">
    <property type="entry name" value="MS_channel_C"/>
</dbReference>
<comment type="caution">
    <text evidence="11">The sequence shown here is derived from an EMBL/GenBank/DDBJ whole genome shotgun (WGS) entry which is preliminary data.</text>
</comment>
<comment type="similarity">
    <text evidence="2">Belongs to the MscS (TC 1.A.23) family.</text>
</comment>
<dbReference type="RefSeq" id="WP_281835213.1">
    <property type="nucleotide sequence ID" value="NZ_BSDY01000007.1"/>
</dbReference>
<feature type="domain" description="Mechanosensitive ion channel transmembrane helices 2/3" evidence="10">
    <location>
        <begin position="60"/>
        <end position="100"/>
    </location>
</feature>
<evidence type="ECO:0000256" key="1">
    <source>
        <dbReference type="ARBA" id="ARBA00004651"/>
    </source>
</evidence>
<comment type="subcellular location">
    <subcellularLocation>
        <location evidence="1">Cell membrane</location>
        <topology evidence="1">Multi-pass membrane protein</topology>
    </subcellularLocation>
</comment>
<reference evidence="11" key="1">
    <citation type="submission" date="2022-12" db="EMBL/GenBank/DDBJ databases">
        <title>Reference genome sequencing for broad-spectrum identification of bacterial and archaeal isolates by mass spectrometry.</title>
        <authorList>
            <person name="Sekiguchi Y."/>
            <person name="Tourlousse D.M."/>
        </authorList>
    </citation>
    <scope>NUCLEOTIDE SEQUENCE</scope>
    <source>
        <strain evidence="11">10succ1</strain>
    </source>
</reference>
<evidence type="ECO:0000256" key="6">
    <source>
        <dbReference type="ARBA" id="ARBA00023136"/>
    </source>
</evidence>
<gene>
    <name evidence="11" type="primary">mscS</name>
    <name evidence="11" type="ORF">PM10SUCC1_17340</name>
</gene>
<dbReference type="InterPro" id="IPR049142">
    <property type="entry name" value="MS_channel_1st"/>
</dbReference>
<evidence type="ECO:0000259" key="9">
    <source>
        <dbReference type="Pfam" id="PF21082"/>
    </source>
</evidence>
<feature type="transmembrane region" description="Helical" evidence="7">
    <location>
        <begin position="126"/>
        <end position="143"/>
    </location>
</feature>
<dbReference type="InterPro" id="IPR011066">
    <property type="entry name" value="MscS_channel_C_sf"/>
</dbReference>
<evidence type="ECO:0000259" key="10">
    <source>
        <dbReference type="Pfam" id="PF21088"/>
    </source>
</evidence>
<dbReference type="GO" id="GO:0008381">
    <property type="term" value="F:mechanosensitive monoatomic ion channel activity"/>
    <property type="evidence" value="ECO:0007669"/>
    <property type="project" value="InterPro"/>
</dbReference>
<protein>
    <submittedName>
        <fullName evidence="11">Mechanosensitive ion channel protein</fullName>
    </submittedName>
</protein>
<dbReference type="Pfam" id="PF21088">
    <property type="entry name" value="MS_channel_1st"/>
    <property type="match status" value="1"/>
</dbReference>
<accession>A0A9W6GLM5</accession>
<dbReference type="PANTHER" id="PTHR30221">
    <property type="entry name" value="SMALL-CONDUCTANCE MECHANOSENSITIVE CHANNEL"/>
    <property type="match status" value="1"/>
</dbReference>
<dbReference type="SUPFAM" id="SSF50182">
    <property type="entry name" value="Sm-like ribonucleoproteins"/>
    <property type="match status" value="1"/>
</dbReference>
<dbReference type="InterPro" id="IPR045275">
    <property type="entry name" value="MscS_archaea/bacteria_type"/>
</dbReference>
<evidence type="ECO:0000256" key="2">
    <source>
        <dbReference type="ARBA" id="ARBA00008017"/>
    </source>
</evidence>
<dbReference type="InterPro" id="IPR011014">
    <property type="entry name" value="MscS_channel_TM-2"/>
</dbReference>
<evidence type="ECO:0000256" key="7">
    <source>
        <dbReference type="SAM" id="Phobius"/>
    </source>
</evidence>
<keyword evidence="12" id="KW-1185">Reference proteome</keyword>
<evidence type="ECO:0000256" key="3">
    <source>
        <dbReference type="ARBA" id="ARBA00022475"/>
    </source>
</evidence>
<dbReference type="AlphaFoldDB" id="A0A9W6GLM5"/>
<proteinExistence type="inferred from homology"/>
<evidence type="ECO:0000313" key="11">
    <source>
        <dbReference type="EMBL" id="GLI56220.1"/>
    </source>
</evidence>
<sequence length="274" mass="30364">MDGIMAYISVNFIGFATKVLLAIVVFLVGRAVIKRVVAEVDKALDRKKVDPMIHSFSHSCLNALFYVILFIVTISILGVQMTSLVAILGAATLAVGLALQGSLANFAGGFLIVLFKPFEVGDFVEAAGYTGSVAAVQIFYTVINTVDNRRIIIPNGELSNNSIVNYTRNNVRRVDINFGISYGNDYKKAIDLLRGIADSQEKVLREPGVQIRLKEFGDSSVNITYRAWAKTSDYWDVYFDTMEMAKDTFDREGIEIPFPQLDVHFNPKSLEQGQ</sequence>
<organism evidence="11 12">
    <name type="scientific">Propionigenium maris DSM 9537</name>
    <dbReference type="NCBI Taxonomy" id="1123000"/>
    <lineage>
        <taxon>Bacteria</taxon>
        <taxon>Fusobacteriati</taxon>
        <taxon>Fusobacteriota</taxon>
        <taxon>Fusobacteriia</taxon>
        <taxon>Fusobacteriales</taxon>
        <taxon>Fusobacteriaceae</taxon>
        <taxon>Propionigenium</taxon>
    </lineage>
</organism>
<dbReference type="InterPro" id="IPR006686">
    <property type="entry name" value="MscS_channel_CS"/>
</dbReference>
<dbReference type="Gene3D" id="2.30.30.60">
    <property type="match status" value="1"/>
</dbReference>
<dbReference type="Gene3D" id="3.30.70.100">
    <property type="match status" value="1"/>
</dbReference>
<dbReference type="PANTHER" id="PTHR30221:SF1">
    <property type="entry name" value="SMALL-CONDUCTANCE MECHANOSENSITIVE CHANNEL"/>
    <property type="match status" value="1"/>
</dbReference>
<feature type="domain" description="Mechanosensitive ion channel MscS" evidence="8">
    <location>
        <begin position="102"/>
        <end position="168"/>
    </location>
</feature>
<dbReference type="SUPFAM" id="SSF82689">
    <property type="entry name" value="Mechanosensitive channel protein MscS (YggB), C-terminal domain"/>
    <property type="match status" value="1"/>
</dbReference>
<dbReference type="SUPFAM" id="SSF82861">
    <property type="entry name" value="Mechanosensitive channel protein MscS (YggB), transmembrane region"/>
    <property type="match status" value="1"/>
</dbReference>
<keyword evidence="4 7" id="KW-0812">Transmembrane</keyword>
<dbReference type="Proteomes" id="UP001144471">
    <property type="component" value="Unassembled WGS sequence"/>
</dbReference>
<dbReference type="EMBL" id="BSDY01000007">
    <property type="protein sequence ID" value="GLI56220.1"/>
    <property type="molecule type" value="Genomic_DNA"/>
</dbReference>
<dbReference type="Pfam" id="PF00924">
    <property type="entry name" value="MS_channel_2nd"/>
    <property type="match status" value="1"/>
</dbReference>
<evidence type="ECO:0000256" key="5">
    <source>
        <dbReference type="ARBA" id="ARBA00022989"/>
    </source>
</evidence>
<dbReference type="Pfam" id="PF21082">
    <property type="entry name" value="MS_channel_3rd"/>
    <property type="match status" value="1"/>
</dbReference>
<keyword evidence="3" id="KW-1003">Cell membrane</keyword>
<keyword evidence="5 7" id="KW-1133">Transmembrane helix</keyword>
<keyword evidence="6 7" id="KW-0472">Membrane</keyword>
<feature type="transmembrane region" description="Helical" evidence="7">
    <location>
        <begin position="12"/>
        <end position="33"/>
    </location>
</feature>
<dbReference type="Gene3D" id="1.10.287.1260">
    <property type="match status" value="1"/>
</dbReference>
<dbReference type="GO" id="GO:0005886">
    <property type="term" value="C:plasma membrane"/>
    <property type="evidence" value="ECO:0007669"/>
    <property type="project" value="UniProtKB-SubCell"/>
</dbReference>
<feature type="transmembrane region" description="Helical" evidence="7">
    <location>
        <begin position="84"/>
        <end position="114"/>
    </location>
</feature>
<dbReference type="InterPro" id="IPR023408">
    <property type="entry name" value="MscS_beta-dom_sf"/>
</dbReference>
<feature type="domain" description="Mechanosensitive ion channel MscS C-terminal" evidence="9">
    <location>
        <begin position="174"/>
        <end position="256"/>
    </location>
</feature>
<feature type="transmembrane region" description="Helical" evidence="7">
    <location>
        <begin position="53"/>
        <end position="77"/>
    </location>
</feature>
<dbReference type="InterPro" id="IPR010920">
    <property type="entry name" value="LSM_dom_sf"/>
</dbReference>
<dbReference type="PROSITE" id="PS01246">
    <property type="entry name" value="UPF0003"/>
    <property type="match status" value="1"/>
</dbReference>